<gene>
    <name evidence="3" type="ORF">JIN82_07205</name>
</gene>
<evidence type="ECO:0000313" key="4">
    <source>
        <dbReference type="Proteomes" id="UP000624703"/>
    </source>
</evidence>
<dbReference type="PANTHER" id="PTHR43751:SF3">
    <property type="entry name" value="SULFATASE N-TERMINAL DOMAIN-CONTAINING PROTEIN"/>
    <property type="match status" value="1"/>
</dbReference>
<feature type="transmembrane region" description="Helical" evidence="1">
    <location>
        <begin position="115"/>
        <end position="134"/>
    </location>
</feature>
<feature type="transmembrane region" description="Helical" evidence="1">
    <location>
        <begin position="318"/>
        <end position="339"/>
    </location>
</feature>
<feature type="transmembrane region" description="Helical" evidence="1">
    <location>
        <begin position="226"/>
        <end position="249"/>
    </location>
</feature>
<dbReference type="GO" id="GO:0016787">
    <property type="term" value="F:hydrolase activity"/>
    <property type="evidence" value="ECO:0007669"/>
    <property type="project" value="UniProtKB-KW"/>
</dbReference>
<evidence type="ECO:0000256" key="1">
    <source>
        <dbReference type="SAM" id="Phobius"/>
    </source>
</evidence>
<dbReference type="PANTHER" id="PTHR43751">
    <property type="entry name" value="SULFATASE"/>
    <property type="match status" value="1"/>
</dbReference>
<sequence>MQTEADNRTNRSWQFHLLHTLAWLLGAAAMSLPYHQAWTVNQIPLRFGPGNFAYNLISLTLFCVLGMIIGGYWMRFTSWLAGASSAGWKIIAGFMAVWAPYIWLCYAEKIPSSGILWLSMFGLVAVSVLAALMGKKSRGSQNLSWPSWTNFKDWLRECRAWNGMFFALLLLALLTNNFFSIWLLQGTATEVASAMLGRCFTQAVFVCFFYVLMELVLRASPIHLRWIVWAFVGLVPFLVIADQLLGMMWGRSLIELLNGLTASGNFDLAVELAAGGIEVSNLTVYLSMLAVVGGAGLLVLAAWLISKKFSMKMSLGRAFVIGFTCWLFVIVEQGVGALWKDVVAWQSEREVFGLGLSLVNPRDGLTELTPVFIAPQPQAISHQLEKKPDIIILMVESLRADAIDEKTTPFLSQFKQNEAQQLERTWAASNATHLSWFSFFHSQVPVFWRSTLESIEDRETFLGAPMLQALKNSGYHMEVRAVCDLSYKDFGMLNFGTGTQLVDFLRHVDGADEFSSIGIPAREQWCFEEMQSSIAERPAGGGFYFLGLDSPHYNYYWHRDFDPPYKEYDTTVRFPVRPNEQAVQRVRNRYLNAAAWVDHQIEEFTNFLKQEGRYDDSIIIITGDHGEEFQEHGSWFHCSSLQPEQTAVPILIKWPASMGRGPSQLTASHLDVMPSLADALGYPSEWRQLMAGRSLLEENGEVSAVMTTAYAGRSGESMALRRGDLLATFTWARPWEAEVPQQMVLKSLSDQGEPIKLAKPEDYQSALFELFPDVKNRLFSTAE</sequence>
<feature type="transmembrane region" description="Helical" evidence="1">
    <location>
        <begin position="160"/>
        <end position="183"/>
    </location>
</feature>
<dbReference type="SUPFAM" id="SSF53649">
    <property type="entry name" value="Alkaline phosphatase-like"/>
    <property type="match status" value="1"/>
</dbReference>
<dbReference type="Gene3D" id="3.40.720.10">
    <property type="entry name" value="Alkaline Phosphatase, subunit A"/>
    <property type="match status" value="1"/>
</dbReference>
<proteinExistence type="predicted"/>
<feature type="transmembrane region" description="Helical" evidence="1">
    <location>
        <begin position="284"/>
        <end position="306"/>
    </location>
</feature>
<dbReference type="InterPro" id="IPR017850">
    <property type="entry name" value="Alkaline_phosphatase_core_sf"/>
</dbReference>
<keyword evidence="1" id="KW-0472">Membrane</keyword>
<dbReference type="InterPro" id="IPR000917">
    <property type="entry name" value="Sulfatase_N"/>
</dbReference>
<keyword evidence="1" id="KW-1133">Transmembrane helix</keyword>
<dbReference type="Proteomes" id="UP000624703">
    <property type="component" value="Unassembled WGS sequence"/>
</dbReference>
<evidence type="ECO:0000313" key="3">
    <source>
        <dbReference type="EMBL" id="MBK1790941.1"/>
    </source>
</evidence>
<keyword evidence="4" id="KW-1185">Reference proteome</keyword>
<keyword evidence="3" id="KW-0378">Hydrolase</keyword>
<reference evidence="3" key="1">
    <citation type="submission" date="2021-01" db="EMBL/GenBank/DDBJ databases">
        <title>Modified the classification status of verrucomicrobia.</title>
        <authorList>
            <person name="Feng X."/>
        </authorList>
    </citation>
    <scope>NUCLEOTIDE SEQUENCE</scope>
    <source>
        <strain evidence="3">_KCTC 22039</strain>
    </source>
</reference>
<feature type="domain" description="Sulfatase N-terminal" evidence="2">
    <location>
        <begin position="388"/>
        <end position="682"/>
    </location>
</feature>
<feature type="transmembrane region" description="Helical" evidence="1">
    <location>
        <begin position="12"/>
        <end position="32"/>
    </location>
</feature>
<dbReference type="RefSeq" id="WP_200310962.1">
    <property type="nucleotide sequence ID" value="NZ_JAENIM010000037.1"/>
</dbReference>
<feature type="transmembrane region" description="Helical" evidence="1">
    <location>
        <begin position="195"/>
        <end position="217"/>
    </location>
</feature>
<feature type="transmembrane region" description="Helical" evidence="1">
    <location>
        <begin position="86"/>
        <end position="103"/>
    </location>
</feature>
<dbReference type="Pfam" id="PF00884">
    <property type="entry name" value="Sulfatase"/>
    <property type="match status" value="1"/>
</dbReference>
<name>A0A8J7MD30_9BACT</name>
<feature type="transmembrane region" description="Helical" evidence="1">
    <location>
        <begin position="52"/>
        <end position="74"/>
    </location>
</feature>
<evidence type="ECO:0000259" key="2">
    <source>
        <dbReference type="Pfam" id="PF00884"/>
    </source>
</evidence>
<dbReference type="AlphaFoldDB" id="A0A8J7MD30"/>
<protein>
    <submittedName>
        <fullName evidence="3">Sulfatase-like hydrolase/transferase</fullName>
    </submittedName>
</protein>
<accession>A0A8J7MD30</accession>
<organism evidence="3 4">
    <name type="scientific">Persicirhabdus sediminis</name>
    <dbReference type="NCBI Taxonomy" id="454144"/>
    <lineage>
        <taxon>Bacteria</taxon>
        <taxon>Pseudomonadati</taxon>
        <taxon>Verrucomicrobiota</taxon>
        <taxon>Verrucomicrobiia</taxon>
        <taxon>Verrucomicrobiales</taxon>
        <taxon>Verrucomicrobiaceae</taxon>
        <taxon>Persicirhabdus</taxon>
    </lineage>
</organism>
<dbReference type="InterPro" id="IPR052701">
    <property type="entry name" value="GAG_Ulvan_Degrading_Sulfatases"/>
</dbReference>
<comment type="caution">
    <text evidence="3">The sequence shown here is derived from an EMBL/GenBank/DDBJ whole genome shotgun (WGS) entry which is preliminary data.</text>
</comment>
<keyword evidence="1" id="KW-0812">Transmembrane</keyword>
<dbReference type="EMBL" id="JAENIM010000037">
    <property type="protein sequence ID" value="MBK1790941.1"/>
    <property type="molecule type" value="Genomic_DNA"/>
</dbReference>